<dbReference type="InterPro" id="IPR050166">
    <property type="entry name" value="ABC_transporter_ATP-bind"/>
</dbReference>
<gene>
    <name evidence="6" type="ORF">SHKM778_29680</name>
</gene>
<dbReference type="PANTHER" id="PTHR42788">
    <property type="entry name" value="TAURINE IMPORT ATP-BINDING PROTEIN-RELATED"/>
    <property type="match status" value="1"/>
</dbReference>
<dbReference type="SUPFAM" id="SSF52540">
    <property type="entry name" value="P-loop containing nucleoside triphosphate hydrolases"/>
    <property type="match status" value="1"/>
</dbReference>
<accession>A0AAT9HGP3</accession>
<dbReference type="GO" id="GO:0005524">
    <property type="term" value="F:ATP binding"/>
    <property type="evidence" value="ECO:0007669"/>
    <property type="project" value="UniProtKB-KW"/>
</dbReference>
<proteinExistence type="predicted"/>
<dbReference type="InterPro" id="IPR003439">
    <property type="entry name" value="ABC_transporter-like_ATP-bd"/>
</dbReference>
<dbReference type="AlphaFoldDB" id="A0AAT9HGP3"/>
<evidence type="ECO:0000256" key="3">
    <source>
        <dbReference type="ARBA" id="ARBA00022840"/>
    </source>
</evidence>
<evidence type="ECO:0000256" key="1">
    <source>
        <dbReference type="ARBA" id="ARBA00022448"/>
    </source>
</evidence>
<dbReference type="InterPro" id="IPR017871">
    <property type="entry name" value="ABC_transporter-like_CS"/>
</dbReference>
<dbReference type="GO" id="GO:0016887">
    <property type="term" value="F:ATP hydrolysis activity"/>
    <property type="evidence" value="ECO:0007669"/>
    <property type="project" value="InterPro"/>
</dbReference>
<dbReference type="SMART" id="SM00382">
    <property type="entry name" value="AAA"/>
    <property type="match status" value="1"/>
</dbReference>
<feature type="domain" description="ABC transporter" evidence="5">
    <location>
        <begin position="19"/>
        <end position="244"/>
    </location>
</feature>
<keyword evidence="3" id="KW-0067">ATP-binding</keyword>
<dbReference type="InterPro" id="IPR027417">
    <property type="entry name" value="P-loop_NTPase"/>
</dbReference>
<dbReference type="PROSITE" id="PS50893">
    <property type="entry name" value="ABC_TRANSPORTER_2"/>
    <property type="match status" value="1"/>
</dbReference>
<dbReference type="InterPro" id="IPR003593">
    <property type="entry name" value="AAA+_ATPase"/>
</dbReference>
<reference evidence="6" key="2">
    <citation type="submission" date="2024-07" db="EMBL/GenBank/DDBJ databases">
        <title>Streptomyces haneummycinica sp. nov., a new antibiotic-producing actinobacterium isolated from marine sediment.</title>
        <authorList>
            <person name="Uemura M."/>
            <person name="Hamada M."/>
            <person name="Hirano S."/>
            <person name="Kobayashi K."/>
            <person name="Ohshiro T."/>
            <person name="Kobayashi T."/>
            <person name="Terahara T."/>
        </authorList>
    </citation>
    <scope>NUCLEOTIDE SEQUENCE</scope>
    <source>
        <strain evidence="6">KM77-8</strain>
    </source>
</reference>
<reference evidence="6" key="1">
    <citation type="submission" date="2024-06" db="EMBL/GenBank/DDBJ databases">
        <authorList>
            <consortium name="consrtm"/>
            <person name="Uemura M."/>
            <person name="Terahara T."/>
        </authorList>
    </citation>
    <scope>NUCLEOTIDE SEQUENCE</scope>
    <source>
        <strain evidence="6">KM77-8</strain>
    </source>
</reference>
<name>A0AAT9HGP3_9ACTN</name>
<dbReference type="Pfam" id="PF00005">
    <property type="entry name" value="ABC_tran"/>
    <property type="match status" value="1"/>
</dbReference>
<evidence type="ECO:0000256" key="4">
    <source>
        <dbReference type="SAM" id="MobiDB-lite"/>
    </source>
</evidence>
<feature type="region of interest" description="Disordered" evidence="4">
    <location>
        <begin position="257"/>
        <end position="276"/>
    </location>
</feature>
<dbReference type="PANTHER" id="PTHR42788:SF13">
    <property type="entry name" value="ALIPHATIC SULFONATES IMPORT ATP-BINDING PROTEIN SSUB"/>
    <property type="match status" value="1"/>
</dbReference>
<dbReference type="PROSITE" id="PS00211">
    <property type="entry name" value="ABC_TRANSPORTER_1"/>
    <property type="match status" value="1"/>
</dbReference>
<evidence type="ECO:0000256" key="2">
    <source>
        <dbReference type="ARBA" id="ARBA00022741"/>
    </source>
</evidence>
<evidence type="ECO:0000313" key="6">
    <source>
        <dbReference type="EMBL" id="BFO16580.1"/>
    </source>
</evidence>
<dbReference type="Gene3D" id="3.40.50.300">
    <property type="entry name" value="P-loop containing nucleotide triphosphate hydrolases"/>
    <property type="match status" value="1"/>
</dbReference>
<organism evidence="6">
    <name type="scientific">Streptomyces haneummycinicus</name>
    <dbReference type="NCBI Taxonomy" id="3074435"/>
    <lineage>
        <taxon>Bacteria</taxon>
        <taxon>Bacillati</taxon>
        <taxon>Actinomycetota</taxon>
        <taxon>Actinomycetes</taxon>
        <taxon>Kitasatosporales</taxon>
        <taxon>Streptomycetaceae</taxon>
        <taxon>Streptomyces</taxon>
    </lineage>
</organism>
<dbReference type="CDD" id="cd03293">
    <property type="entry name" value="ABC_NrtD_SsuB_transporters"/>
    <property type="match status" value="1"/>
</dbReference>
<keyword evidence="1" id="KW-0813">Transport</keyword>
<dbReference type="EMBL" id="AP035768">
    <property type="protein sequence ID" value="BFO16580.1"/>
    <property type="molecule type" value="Genomic_DNA"/>
</dbReference>
<keyword evidence="2" id="KW-0547">Nucleotide-binding</keyword>
<sequence>MATTLAKAADGTLTATHAARIEHVSKSFAGPAGQQLVLDDITLDVAPGEFVTLLGASGCGKSTLLNLVAGLDRPSAGTISTDGRPALMFQEHALFPWLTAGKNIELALKLRGVQKNERRERAEELLELVRLKGAYGKRVHELSGGMRQRVALARAIAQDSRLLLMDEPFAALDAITRDVLHDELTRIWRETRLSVLFVTHNVREAVRLAQRVVLLSSRPGRIAREWTVGIPHPRRIEDTAVAELSVEITEELRGRSAVMASTETTAKDRDGATSPVWRRGSTHWRRCRPGARRSGRPSWRRSCRRSSPSRWCWRCGRPWSRSRSSTIRPSCPRRARWGTSSGTRGCEATCSATFGPVCRAVCWASSSRC</sequence>
<evidence type="ECO:0000259" key="5">
    <source>
        <dbReference type="PROSITE" id="PS50893"/>
    </source>
</evidence>
<protein>
    <recommendedName>
        <fullName evidence="5">ABC transporter domain-containing protein</fullName>
    </recommendedName>
</protein>